<comment type="caution">
    <text evidence="6">The sequence shown here is derived from an EMBL/GenBank/DDBJ whole genome shotgun (WGS) entry which is preliminary data.</text>
</comment>
<keyword evidence="2" id="KW-0812">Transmembrane</keyword>
<dbReference type="SUPFAM" id="SSF90123">
    <property type="entry name" value="ABC transporter transmembrane region"/>
    <property type="match status" value="1"/>
</dbReference>
<dbReference type="AlphaFoldDB" id="A0A7Y3STB7"/>
<evidence type="ECO:0000256" key="4">
    <source>
        <dbReference type="ARBA" id="ARBA00023136"/>
    </source>
</evidence>
<comment type="subcellular location">
    <subcellularLocation>
        <location evidence="1">Cell membrane</location>
        <topology evidence="1">Multi-pass membrane protein</topology>
    </subcellularLocation>
</comment>
<dbReference type="Gene3D" id="1.20.1560.10">
    <property type="entry name" value="ABC transporter type 1, transmembrane domain"/>
    <property type="match status" value="1"/>
</dbReference>
<dbReference type="GO" id="GO:0005886">
    <property type="term" value="C:plasma membrane"/>
    <property type="evidence" value="ECO:0007669"/>
    <property type="project" value="UniProtKB-SubCell"/>
</dbReference>
<name>A0A7Y3STB7_9CLOT</name>
<dbReference type="Proteomes" id="UP000531659">
    <property type="component" value="Unassembled WGS sequence"/>
</dbReference>
<evidence type="ECO:0000256" key="3">
    <source>
        <dbReference type="ARBA" id="ARBA00022989"/>
    </source>
</evidence>
<dbReference type="PROSITE" id="PS50929">
    <property type="entry name" value="ABC_TM1F"/>
    <property type="match status" value="1"/>
</dbReference>
<dbReference type="EMBL" id="JABEYB010000002">
    <property type="protein sequence ID" value="NNU74978.1"/>
    <property type="molecule type" value="Genomic_DNA"/>
</dbReference>
<feature type="domain" description="ABC transmembrane type-1" evidence="5">
    <location>
        <begin position="1"/>
        <end position="49"/>
    </location>
</feature>
<gene>
    <name evidence="6" type="ORF">HLQ16_03390</name>
</gene>
<evidence type="ECO:0000259" key="5">
    <source>
        <dbReference type="PROSITE" id="PS50929"/>
    </source>
</evidence>
<dbReference type="GO" id="GO:0140359">
    <property type="term" value="F:ABC-type transporter activity"/>
    <property type="evidence" value="ECO:0007669"/>
    <property type="project" value="InterPro"/>
</dbReference>
<organism evidence="6 7">
    <name type="scientific">Clostridium estertheticum</name>
    <dbReference type="NCBI Taxonomy" id="238834"/>
    <lineage>
        <taxon>Bacteria</taxon>
        <taxon>Bacillati</taxon>
        <taxon>Bacillota</taxon>
        <taxon>Clostridia</taxon>
        <taxon>Eubacteriales</taxon>
        <taxon>Clostridiaceae</taxon>
        <taxon>Clostridium</taxon>
    </lineage>
</organism>
<dbReference type="GeneID" id="83590443"/>
<reference evidence="6 7" key="1">
    <citation type="submission" date="2020-05" db="EMBL/GenBank/DDBJ databases">
        <title>Complete genome of Clostridium estertheticum subspecies estertheticum, isolated from Vacuum packed lamb meat from New Zealand imported to Switzerland.</title>
        <authorList>
            <person name="Wambui J."/>
            <person name="Stevens M.J.A."/>
            <person name="Stephan R."/>
        </authorList>
    </citation>
    <scope>NUCLEOTIDE SEQUENCE [LARGE SCALE GENOMIC DNA]</scope>
    <source>
        <strain evidence="6 7">CEST001</strain>
    </source>
</reference>
<sequence>MFFTAIGLGTYFVIKGKLTVGAIIATVQLMNNIVGPLVIVSTGFNKVKAVKLISEKLVKFAGKNQNCHSGVDKLSFEMGITFLKCKFVL</sequence>
<evidence type="ECO:0000256" key="2">
    <source>
        <dbReference type="ARBA" id="ARBA00022692"/>
    </source>
</evidence>
<proteinExistence type="predicted"/>
<dbReference type="InterPro" id="IPR036640">
    <property type="entry name" value="ABC1_TM_sf"/>
</dbReference>
<dbReference type="InterPro" id="IPR011527">
    <property type="entry name" value="ABC1_TM_dom"/>
</dbReference>
<dbReference type="RefSeq" id="WP_171295803.1">
    <property type="nucleotide sequence ID" value="NZ_CP077615.1"/>
</dbReference>
<accession>A0A7Y3STB7</accession>
<evidence type="ECO:0000313" key="6">
    <source>
        <dbReference type="EMBL" id="NNU74978.1"/>
    </source>
</evidence>
<protein>
    <recommendedName>
        <fullName evidence="5">ABC transmembrane type-1 domain-containing protein</fullName>
    </recommendedName>
</protein>
<keyword evidence="3" id="KW-1133">Transmembrane helix</keyword>
<keyword evidence="4" id="KW-0472">Membrane</keyword>
<evidence type="ECO:0000313" key="7">
    <source>
        <dbReference type="Proteomes" id="UP000531659"/>
    </source>
</evidence>
<evidence type="ECO:0000256" key="1">
    <source>
        <dbReference type="ARBA" id="ARBA00004651"/>
    </source>
</evidence>
<dbReference type="GO" id="GO:0005524">
    <property type="term" value="F:ATP binding"/>
    <property type="evidence" value="ECO:0007669"/>
    <property type="project" value="InterPro"/>
</dbReference>